<sequence>MTSTERFGAAPVADVGTSESAWQQWFSTRGEIPMLEVDVERLVVLAAHPDDEILGAGGMMIAAAAAGIEVVTVCLSDGSASHPGSPTHSPEDLAAIRRGELDAATDILGVEHSVWGGLPDGALTTADGAMTRIVESVLDERPDMITGVLSVWEHDGHPDHEAVGRCASKITRERGLPLWFYPIWLWHWAIPGEDTIEWDALRAHRLDDGAMATKKAAVEAFASQIHPLSDAEADQVVLPAHILERLLRRHEYVFSR</sequence>
<accession>A0ABT4MSK1</accession>
<dbReference type="InterPro" id="IPR024078">
    <property type="entry name" value="LmbE-like_dom_sf"/>
</dbReference>
<dbReference type="EMBL" id="JAPWIE010000001">
    <property type="protein sequence ID" value="MCZ4548996.1"/>
    <property type="molecule type" value="Genomic_DNA"/>
</dbReference>
<protein>
    <submittedName>
        <fullName evidence="2">PIG-L family deacetylase</fullName>
    </submittedName>
</protein>
<name>A0ABT4MSK1_GORRU</name>
<comment type="caution">
    <text evidence="2">The sequence shown here is derived from an EMBL/GenBank/DDBJ whole genome shotgun (WGS) entry which is preliminary data.</text>
</comment>
<dbReference type="Gene3D" id="3.40.50.10320">
    <property type="entry name" value="LmbE-like"/>
    <property type="match status" value="1"/>
</dbReference>
<dbReference type="InterPro" id="IPR003737">
    <property type="entry name" value="GlcNAc_PI_deacetylase-related"/>
</dbReference>
<evidence type="ECO:0000313" key="3">
    <source>
        <dbReference type="Proteomes" id="UP001067235"/>
    </source>
</evidence>
<reference evidence="2" key="1">
    <citation type="submission" date="2022-12" db="EMBL/GenBank/DDBJ databases">
        <authorList>
            <person name="Krivoruchko A.V."/>
            <person name="Elkin A."/>
        </authorList>
    </citation>
    <scope>NUCLEOTIDE SEQUENCE</scope>
    <source>
        <strain evidence="2">IEGM 1388</strain>
    </source>
</reference>
<keyword evidence="3" id="KW-1185">Reference proteome</keyword>
<organism evidence="2 3">
    <name type="scientific">Gordonia rubripertincta</name>
    <name type="common">Rhodococcus corallinus</name>
    <dbReference type="NCBI Taxonomy" id="36822"/>
    <lineage>
        <taxon>Bacteria</taxon>
        <taxon>Bacillati</taxon>
        <taxon>Actinomycetota</taxon>
        <taxon>Actinomycetes</taxon>
        <taxon>Mycobacteriales</taxon>
        <taxon>Gordoniaceae</taxon>
        <taxon>Gordonia</taxon>
    </lineage>
</organism>
<evidence type="ECO:0000256" key="1">
    <source>
        <dbReference type="ARBA" id="ARBA00022833"/>
    </source>
</evidence>
<proteinExistence type="predicted"/>
<dbReference type="PANTHER" id="PTHR12993:SF29">
    <property type="entry name" value="BLR3841 PROTEIN"/>
    <property type="match status" value="1"/>
</dbReference>
<dbReference type="Proteomes" id="UP001067235">
    <property type="component" value="Unassembled WGS sequence"/>
</dbReference>
<gene>
    <name evidence="2" type="ORF">O4213_03325</name>
</gene>
<keyword evidence="1" id="KW-0862">Zinc</keyword>
<dbReference type="Pfam" id="PF02585">
    <property type="entry name" value="PIG-L"/>
    <property type="match status" value="1"/>
</dbReference>
<evidence type="ECO:0000313" key="2">
    <source>
        <dbReference type="EMBL" id="MCZ4548996.1"/>
    </source>
</evidence>
<dbReference type="RefSeq" id="WP_301569485.1">
    <property type="nucleotide sequence ID" value="NZ_JAPWIE010000001.1"/>
</dbReference>
<dbReference type="PANTHER" id="PTHR12993">
    <property type="entry name" value="N-ACETYLGLUCOSAMINYL-PHOSPHATIDYLINOSITOL DE-N-ACETYLASE-RELATED"/>
    <property type="match status" value="1"/>
</dbReference>
<dbReference type="SUPFAM" id="SSF102588">
    <property type="entry name" value="LmbE-like"/>
    <property type="match status" value="1"/>
</dbReference>